<feature type="compositionally biased region" description="Polar residues" evidence="1">
    <location>
        <begin position="18"/>
        <end position="34"/>
    </location>
</feature>
<organism evidence="2 3">
    <name type="scientific">Mycena rosella</name>
    <name type="common">Pink bonnet</name>
    <name type="synonym">Agaricus rosellus</name>
    <dbReference type="NCBI Taxonomy" id="1033263"/>
    <lineage>
        <taxon>Eukaryota</taxon>
        <taxon>Fungi</taxon>
        <taxon>Dikarya</taxon>
        <taxon>Basidiomycota</taxon>
        <taxon>Agaricomycotina</taxon>
        <taxon>Agaricomycetes</taxon>
        <taxon>Agaricomycetidae</taxon>
        <taxon>Agaricales</taxon>
        <taxon>Marasmiineae</taxon>
        <taxon>Mycenaceae</taxon>
        <taxon>Mycena</taxon>
    </lineage>
</organism>
<dbReference type="Proteomes" id="UP001221757">
    <property type="component" value="Unassembled WGS sequence"/>
</dbReference>
<feature type="compositionally biased region" description="Acidic residues" evidence="1">
    <location>
        <begin position="132"/>
        <end position="146"/>
    </location>
</feature>
<feature type="region of interest" description="Disordered" evidence="1">
    <location>
        <begin position="1"/>
        <end position="53"/>
    </location>
</feature>
<accession>A0AAD7G342</accession>
<proteinExistence type="predicted"/>
<name>A0AAD7G342_MYCRO</name>
<evidence type="ECO:0000313" key="3">
    <source>
        <dbReference type="Proteomes" id="UP001221757"/>
    </source>
</evidence>
<evidence type="ECO:0000256" key="1">
    <source>
        <dbReference type="SAM" id="MobiDB-lite"/>
    </source>
</evidence>
<feature type="region of interest" description="Disordered" evidence="1">
    <location>
        <begin position="131"/>
        <end position="153"/>
    </location>
</feature>
<sequence length="153" mass="17122">MPPVWTADEKQWGRTKRGSQAQSANFLGSTSRISGPTAHPLPRGKENTPVHRSSSYVVSSPYLTASVTFTHSDDVFLTLERWSTTYEKRCRNLTQKVSRATDRHTQALGCWLPRVASREVPKLGQQVAVPVDAEETCVESEEEADDAGYRERD</sequence>
<dbReference type="EMBL" id="JARKIE010000325">
    <property type="protein sequence ID" value="KAJ7654234.1"/>
    <property type="molecule type" value="Genomic_DNA"/>
</dbReference>
<keyword evidence="3" id="KW-1185">Reference proteome</keyword>
<dbReference type="AlphaFoldDB" id="A0AAD7G342"/>
<reference evidence="2" key="1">
    <citation type="submission" date="2023-03" db="EMBL/GenBank/DDBJ databases">
        <title>Massive genome expansion in bonnet fungi (Mycena s.s.) driven by repeated elements and novel gene families across ecological guilds.</title>
        <authorList>
            <consortium name="Lawrence Berkeley National Laboratory"/>
            <person name="Harder C.B."/>
            <person name="Miyauchi S."/>
            <person name="Viragh M."/>
            <person name="Kuo A."/>
            <person name="Thoen E."/>
            <person name="Andreopoulos B."/>
            <person name="Lu D."/>
            <person name="Skrede I."/>
            <person name="Drula E."/>
            <person name="Henrissat B."/>
            <person name="Morin E."/>
            <person name="Kohler A."/>
            <person name="Barry K."/>
            <person name="LaButti K."/>
            <person name="Morin E."/>
            <person name="Salamov A."/>
            <person name="Lipzen A."/>
            <person name="Mereny Z."/>
            <person name="Hegedus B."/>
            <person name="Baldrian P."/>
            <person name="Stursova M."/>
            <person name="Weitz H."/>
            <person name="Taylor A."/>
            <person name="Grigoriev I.V."/>
            <person name="Nagy L.G."/>
            <person name="Martin F."/>
            <person name="Kauserud H."/>
        </authorList>
    </citation>
    <scope>NUCLEOTIDE SEQUENCE</scope>
    <source>
        <strain evidence="2">CBHHK067</strain>
    </source>
</reference>
<evidence type="ECO:0000313" key="2">
    <source>
        <dbReference type="EMBL" id="KAJ7654234.1"/>
    </source>
</evidence>
<protein>
    <submittedName>
        <fullName evidence="2">Uncharacterized protein</fullName>
    </submittedName>
</protein>
<gene>
    <name evidence="2" type="ORF">B0H17DRAFT_1146850</name>
</gene>
<comment type="caution">
    <text evidence="2">The sequence shown here is derived from an EMBL/GenBank/DDBJ whole genome shotgun (WGS) entry which is preliminary data.</text>
</comment>